<dbReference type="PANTHER" id="PTHR11575:SF24">
    <property type="entry name" value="5'-NUCLEOTIDASE"/>
    <property type="match status" value="1"/>
</dbReference>
<reference evidence="4" key="1">
    <citation type="submission" date="2020-07" db="EMBL/GenBank/DDBJ databases">
        <title>Genomic analysis of a strain of Sedimentibacter Hydroxybenzoicus DSM7310.</title>
        <authorList>
            <person name="Ma S."/>
        </authorList>
    </citation>
    <scope>NUCLEOTIDE SEQUENCE</scope>
    <source>
        <strain evidence="4">DSM 7310</strain>
    </source>
</reference>
<dbReference type="SUPFAM" id="SSF55816">
    <property type="entry name" value="5'-nucleotidase (syn. UDP-sugar hydrolase), C-terminal domain"/>
    <property type="match status" value="1"/>
</dbReference>
<feature type="domain" description="LysM" evidence="3">
    <location>
        <begin position="531"/>
        <end position="575"/>
    </location>
</feature>
<dbReference type="GO" id="GO:0046872">
    <property type="term" value="F:metal ion binding"/>
    <property type="evidence" value="ECO:0007669"/>
    <property type="project" value="InterPro"/>
</dbReference>
<dbReference type="InterPro" id="IPR006179">
    <property type="entry name" value="5_nucleotidase/apyrase"/>
</dbReference>
<organism evidence="4 5">
    <name type="scientific">Sedimentibacter hydroxybenzoicus DSM 7310</name>
    <dbReference type="NCBI Taxonomy" id="1123245"/>
    <lineage>
        <taxon>Bacteria</taxon>
        <taxon>Bacillati</taxon>
        <taxon>Bacillota</taxon>
        <taxon>Tissierellia</taxon>
        <taxon>Sedimentibacter</taxon>
    </lineage>
</organism>
<dbReference type="PROSITE" id="PS51782">
    <property type="entry name" value="LYSM"/>
    <property type="match status" value="1"/>
</dbReference>
<dbReference type="InterPro" id="IPR006146">
    <property type="entry name" value="5'-Nucleotdase_CS"/>
</dbReference>
<dbReference type="PANTHER" id="PTHR11575">
    <property type="entry name" value="5'-NUCLEOTIDASE-RELATED"/>
    <property type="match status" value="1"/>
</dbReference>
<evidence type="ECO:0000256" key="2">
    <source>
        <dbReference type="RuleBase" id="RU362119"/>
    </source>
</evidence>
<keyword evidence="1 2" id="KW-0732">Signal</keyword>
<accession>A0A974GX42</accession>
<dbReference type="GO" id="GO:0009166">
    <property type="term" value="P:nucleotide catabolic process"/>
    <property type="evidence" value="ECO:0007669"/>
    <property type="project" value="InterPro"/>
</dbReference>
<dbReference type="Gene3D" id="3.60.21.10">
    <property type="match status" value="1"/>
</dbReference>
<dbReference type="GO" id="GO:0030288">
    <property type="term" value="C:outer membrane-bounded periplasmic space"/>
    <property type="evidence" value="ECO:0007669"/>
    <property type="project" value="TreeGrafter"/>
</dbReference>
<keyword evidence="5" id="KW-1185">Reference proteome</keyword>
<dbReference type="Pfam" id="PF00149">
    <property type="entry name" value="Metallophos"/>
    <property type="match status" value="1"/>
</dbReference>
<name>A0A974GX42_SEDHY</name>
<dbReference type="SUPFAM" id="SSF56300">
    <property type="entry name" value="Metallo-dependent phosphatases"/>
    <property type="match status" value="1"/>
</dbReference>
<evidence type="ECO:0000259" key="3">
    <source>
        <dbReference type="PROSITE" id="PS51782"/>
    </source>
</evidence>
<dbReference type="PRINTS" id="PR01607">
    <property type="entry name" value="APYRASEFAMLY"/>
</dbReference>
<dbReference type="InterPro" id="IPR029052">
    <property type="entry name" value="Metallo-depent_PP-like"/>
</dbReference>
<dbReference type="SMART" id="SM00257">
    <property type="entry name" value="LysM"/>
    <property type="match status" value="1"/>
</dbReference>
<protein>
    <submittedName>
        <fullName evidence="4">5'-nucleotidase C-terminal domain-containing protein</fullName>
    </submittedName>
</protein>
<dbReference type="CDD" id="cd00118">
    <property type="entry name" value="LysM"/>
    <property type="match status" value="1"/>
</dbReference>
<evidence type="ECO:0000256" key="1">
    <source>
        <dbReference type="ARBA" id="ARBA00022729"/>
    </source>
</evidence>
<dbReference type="Pfam" id="PF02872">
    <property type="entry name" value="5_nucleotid_C"/>
    <property type="match status" value="1"/>
</dbReference>
<keyword evidence="2" id="KW-0547">Nucleotide-binding</keyword>
<dbReference type="AlphaFoldDB" id="A0A974GX42"/>
<comment type="similarity">
    <text evidence="2">Belongs to the 5'-nucleotidase family.</text>
</comment>
<proteinExistence type="inferred from homology"/>
<dbReference type="InterPro" id="IPR004843">
    <property type="entry name" value="Calcineurin-like_PHP"/>
</dbReference>
<dbReference type="Proteomes" id="UP000611629">
    <property type="component" value="Unassembled WGS sequence"/>
</dbReference>
<dbReference type="SUPFAM" id="SSF54106">
    <property type="entry name" value="LysM domain"/>
    <property type="match status" value="1"/>
</dbReference>
<dbReference type="GO" id="GO:0016788">
    <property type="term" value="F:hydrolase activity, acting on ester bonds"/>
    <property type="evidence" value="ECO:0007669"/>
    <property type="project" value="InterPro"/>
</dbReference>
<feature type="signal peptide" evidence="2">
    <location>
        <begin position="1"/>
        <end position="24"/>
    </location>
</feature>
<dbReference type="InterPro" id="IPR036907">
    <property type="entry name" value="5'-Nucleotdase_C_sf"/>
</dbReference>
<dbReference type="EMBL" id="JACBNQ010000012">
    <property type="protein sequence ID" value="NYB74695.1"/>
    <property type="molecule type" value="Genomic_DNA"/>
</dbReference>
<dbReference type="Gene3D" id="3.90.780.10">
    <property type="entry name" value="5'-Nucleotidase, C-terminal domain"/>
    <property type="match status" value="1"/>
</dbReference>
<feature type="chain" id="PRO_5038168385" evidence="2">
    <location>
        <begin position="25"/>
        <end position="578"/>
    </location>
</feature>
<dbReference type="InterPro" id="IPR018392">
    <property type="entry name" value="LysM"/>
</dbReference>
<comment type="caution">
    <text evidence="4">The sequence shown here is derived from an EMBL/GenBank/DDBJ whole genome shotgun (WGS) entry which is preliminary data.</text>
</comment>
<gene>
    <name evidence="4" type="ORF">HZF24_11160</name>
</gene>
<evidence type="ECO:0000313" key="5">
    <source>
        <dbReference type="Proteomes" id="UP000611629"/>
    </source>
</evidence>
<dbReference type="RefSeq" id="WP_179238402.1">
    <property type="nucleotide sequence ID" value="NZ_JACBNQ010000012.1"/>
</dbReference>
<evidence type="ECO:0000313" key="4">
    <source>
        <dbReference type="EMBL" id="NYB74695.1"/>
    </source>
</evidence>
<keyword evidence="2" id="KW-0378">Hydrolase</keyword>
<dbReference type="Gene3D" id="3.10.350.10">
    <property type="entry name" value="LysM domain"/>
    <property type="match status" value="1"/>
</dbReference>
<dbReference type="PROSITE" id="PS00785">
    <property type="entry name" value="5_NUCLEOTIDASE_1"/>
    <property type="match status" value="1"/>
</dbReference>
<dbReference type="InterPro" id="IPR036779">
    <property type="entry name" value="LysM_dom_sf"/>
</dbReference>
<dbReference type="Pfam" id="PF01476">
    <property type="entry name" value="LysM"/>
    <property type="match status" value="1"/>
</dbReference>
<sequence>MKKKVLSLVLVALLILSSFSFAFATDNIETTRITIIHTNDTHARLMGTDNEIGFAKIATIIKETKEINPNTLVLDAGDTLHGMPIVNISKGENALKVLSAAGYDYMTIGNHDFNYGQERLLELKGMSEVEMLSANVLNENGESLFTPYAIKEIGGVKIGIFGLTTPETAYKTSPSNVVGLTFADSIEISKKMVEELKDQTDIIIALVHIGLDESSVVTSKQIAERVEGIDIIIDGHSHTVLDEGLVVNNTLIAQAGEHGKSLGFVNIDLQNGQIVSKTAELVSAQAVKETAEDPGIVELLEEINESNKETFSKVVASTDIFLDGVRENVRTKETNLGNLSADAVRAAAGSDIGFVNGGNIRISLEIGDITFGQLAELFPFGNTVQIKKITGEDLIKVLEHSVSGYPAAQGGFLHVSGMSFEFDPSMEAGSRVIEVTVGDILLDKGAEYTVAINDFLGIGGDGFTMFEKYPIYGEVGTYEEVFAEYLNTNGTKGSEVSGRITVKEEVVEEPAPVEPVEPTPVEPVEPVPAEIIYIVVPGDVLWKIAEKYSTTWEELASYNNLANPHLILPSQTLKIPSK</sequence>
<dbReference type="GO" id="GO:0000166">
    <property type="term" value="F:nucleotide binding"/>
    <property type="evidence" value="ECO:0007669"/>
    <property type="project" value="UniProtKB-KW"/>
</dbReference>
<dbReference type="InterPro" id="IPR008334">
    <property type="entry name" value="5'-Nucleotdase_C"/>
</dbReference>